<dbReference type="Proteomes" id="UP001212997">
    <property type="component" value="Unassembled WGS sequence"/>
</dbReference>
<evidence type="ECO:0000256" key="1">
    <source>
        <dbReference type="SAM" id="MobiDB-lite"/>
    </source>
</evidence>
<dbReference type="AlphaFoldDB" id="A0AAD5YGA8"/>
<feature type="region of interest" description="Disordered" evidence="1">
    <location>
        <begin position="335"/>
        <end position="388"/>
    </location>
</feature>
<accession>A0AAD5YGA8</accession>
<feature type="compositionally biased region" description="Gly residues" evidence="1">
    <location>
        <begin position="342"/>
        <end position="352"/>
    </location>
</feature>
<feature type="region of interest" description="Disordered" evidence="1">
    <location>
        <begin position="456"/>
        <end position="494"/>
    </location>
</feature>
<proteinExistence type="predicted"/>
<evidence type="ECO:0000313" key="2">
    <source>
        <dbReference type="EMBL" id="KAJ3483786.1"/>
    </source>
</evidence>
<keyword evidence="3" id="KW-1185">Reference proteome</keyword>
<feature type="compositionally biased region" description="Polar residues" evidence="1">
    <location>
        <begin position="456"/>
        <end position="465"/>
    </location>
</feature>
<reference evidence="2" key="1">
    <citation type="submission" date="2022-07" db="EMBL/GenBank/DDBJ databases">
        <title>Genome Sequence of Physisporinus lineatus.</title>
        <authorList>
            <person name="Buettner E."/>
        </authorList>
    </citation>
    <scope>NUCLEOTIDE SEQUENCE</scope>
    <source>
        <strain evidence="2">VT162</strain>
    </source>
</reference>
<dbReference type="EMBL" id="JANAWD010000214">
    <property type="protein sequence ID" value="KAJ3483786.1"/>
    <property type="molecule type" value="Genomic_DNA"/>
</dbReference>
<feature type="compositionally biased region" description="Polar residues" evidence="1">
    <location>
        <begin position="371"/>
        <end position="388"/>
    </location>
</feature>
<comment type="caution">
    <text evidence="2">The sequence shown here is derived from an EMBL/GenBank/DDBJ whole genome shotgun (WGS) entry which is preliminary data.</text>
</comment>
<gene>
    <name evidence="2" type="ORF">NLI96_g6071</name>
</gene>
<sequence>MSAAIIYANNLFSLGHGRPLWVPESSVEIGDVGFLEISSGKFTRLMNVIHSADHPLNTKRGVPDKYEQLELKEEADFTSSYLNYGPACSYSVKKVRTAGSLGGTTPSEWAGVSGKYNFSCSEDAGAVLLLNEGADRSRHMCSQAFMDYMLKWYDSWCLFAENRGYRIGDPELLGPILVRGWIKASSWGVAAWKNTSRSHEVEFQGEIGGHIQLGVSFSITTASSNTVSYRCGPGDPNFESKSMPTSKRQRDQCVFISYFQAKKRALRSPKIIAAAETRPDEGNHDEDRRSPLFETESLLAAVEFQDPMDAFLNTLLEQSSSDIVVACDEDVYTEGRSAAPGGEQGTDNGNGRGIAEETGHDGVNGDGSGTGTFNDEQQGTPTASDNQWDTSIVDYQWSTQADDAWSTSDAPSSVDPSPLPDIPLLEETVSPGLISSVSSPSSTPLVTPCASNECTPYYSDSSTAYTPRPRFSHRRATQKTTQGAMSHRPNPDFYEDTIEGAMAQEIFSRGDGDNNVP</sequence>
<protein>
    <submittedName>
        <fullName evidence="2">Uncharacterized protein</fullName>
    </submittedName>
</protein>
<feature type="region of interest" description="Disordered" evidence="1">
    <location>
        <begin position="401"/>
        <end position="425"/>
    </location>
</feature>
<evidence type="ECO:0000313" key="3">
    <source>
        <dbReference type="Proteomes" id="UP001212997"/>
    </source>
</evidence>
<name>A0AAD5YGA8_9APHY</name>
<organism evidence="2 3">
    <name type="scientific">Meripilus lineatus</name>
    <dbReference type="NCBI Taxonomy" id="2056292"/>
    <lineage>
        <taxon>Eukaryota</taxon>
        <taxon>Fungi</taxon>
        <taxon>Dikarya</taxon>
        <taxon>Basidiomycota</taxon>
        <taxon>Agaricomycotina</taxon>
        <taxon>Agaricomycetes</taxon>
        <taxon>Polyporales</taxon>
        <taxon>Meripilaceae</taxon>
        <taxon>Meripilus</taxon>
    </lineage>
</organism>
<feature type="compositionally biased region" description="Polar residues" evidence="1">
    <location>
        <begin position="401"/>
        <end position="415"/>
    </location>
</feature>